<dbReference type="InterPro" id="IPR013108">
    <property type="entry name" value="Amidohydro_3"/>
</dbReference>
<dbReference type="Proteomes" id="UP000245771">
    <property type="component" value="Unassembled WGS sequence"/>
</dbReference>
<gene>
    <name evidence="2" type="ORF">FA14DRAFT_163953</name>
</gene>
<evidence type="ECO:0000259" key="1">
    <source>
        <dbReference type="Pfam" id="PF07969"/>
    </source>
</evidence>
<dbReference type="Gene3D" id="2.30.40.10">
    <property type="entry name" value="Urease, subunit C, domain 1"/>
    <property type="match status" value="1"/>
</dbReference>
<keyword evidence="2" id="KW-0378">Hydrolase</keyword>
<dbReference type="Gene3D" id="3.10.310.70">
    <property type="match status" value="1"/>
</dbReference>
<dbReference type="PANTHER" id="PTHR22642">
    <property type="entry name" value="IMIDAZOLONEPROPIONASE"/>
    <property type="match status" value="1"/>
</dbReference>
<dbReference type="InterPro" id="IPR033932">
    <property type="entry name" value="YtcJ-like"/>
</dbReference>
<dbReference type="OrthoDB" id="3501663at2759"/>
<dbReference type="EMBL" id="KZ819603">
    <property type="protein sequence ID" value="PWN34641.1"/>
    <property type="molecule type" value="Genomic_DNA"/>
</dbReference>
<protein>
    <submittedName>
        <fullName evidence="2">Amidohydrolase 3</fullName>
    </submittedName>
</protein>
<dbReference type="CDD" id="cd01300">
    <property type="entry name" value="YtcJ_like"/>
    <property type="match status" value="1"/>
</dbReference>
<dbReference type="InterPro" id="IPR011059">
    <property type="entry name" value="Metal-dep_hydrolase_composite"/>
</dbReference>
<sequence length="542" mass="60810">MTKTLYTNGRFFDGHSGFGHMDNTSLATRDLRGKLVLPAFVDAHCHLMMLGESLEKVDVFQCKSMNEVITCLQRYQEDNPTKQRILARNWMQNMDESEMFDRKYIDERITKPVYIMSFDLHSCLCNSAALKEIGIDESTPDPSGGELVRTVENGKQRLTGWLKEMACINFVAPTIRDLTSQAEKEAHLDKAFDTLLAAGYTAVGDLLMEEEVFAMLASRVKRDGRLPIHVSAYWHCSPEDDIEKSIKHIIRAKELQQEWQNNEWLQVKGIKLVVDGVIDSCTATLSLPYQNGSNAEPLWPFEKLQRAIKEADKRDLQCAIHAIGDEAVHITVKALSSLGRERIMKNRHRIEHLELTHEADVEQIGVLNITASIQPVHSDPEITQNWFKQLGGNQSATEDQSPDRRCCRAFAYNDFLQKGAPIAIGTDAPTAPFWPLPNLYNAHSRCSALNPSLDLRTTPQYALPLLDSVLAASNGAAKACHLDHILGDFAKGKLADFNILDIDFFAEVDKESNNKKAILRAKVVNTFQAGIEVAKDGKLLHK</sequence>
<evidence type="ECO:0000313" key="2">
    <source>
        <dbReference type="EMBL" id="PWN34641.1"/>
    </source>
</evidence>
<dbReference type="SUPFAM" id="SSF51556">
    <property type="entry name" value="Metallo-dependent hydrolases"/>
    <property type="match status" value="1"/>
</dbReference>
<proteinExistence type="predicted"/>
<accession>A0A316VF54</accession>
<feature type="domain" description="Amidohydrolase 3" evidence="1">
    <location>
        <begin position="28"/>
        <end position="511"/>
    </location>
</feature>
<dbReference type="GeneID" id="37021634"/>
<reference evidence="2 3" key="1">
    <citation type="journal article" date="2018" name="Mol. Biol. Evol.">
        <title>Broad Genomic Sampling Reveals a Smut Pathogenic Ancestry of the Fungal Clade Ustilaginomycotina.</title>
        <authorList>
            <person name="Kijpornyongpan T."/>
            <person name="Mondo S.J."/>
            <person name="Barry K."/>
            <person name="Sandor L."/>
            <person name="Lee J."/>
            <person name="Lipzen A."/>
            <person name="Pangilinan J."/>
            <person name="LaButti K."/>
            <person name="Hainaut M."/>
            <person name="Henrissat B."/>
            <person name="Grigoriev I.V."/>
            <person name="Spatafora J.W."/>
            <person name="Aime M.C."/>
        </authorList>
    </citation>
    <scope>NUCLEOTIDE SEQUENCE [LARGE SCALE GENOMIC DNA]</scope>
    <source>
        <strain evidence="2 3">MCA 3882</strain>
    </source>
</reference>
<evidence type="ECO:0000313" key="3">
    <source>
        <dbReference type="Proteomes" id="UP000245771"/>
    </source>
</evidence>
<dbReference type="PANTHER" id="PTHR22642:SF20">
    <property type="entry name" value="AMIDOHYDROLASE 3 DOMAIN-CONTAINING PROTEIN"/>
    <property type="match status" value="1"/>
</dbReference>
<dbReference type="AlphaFoldDB" id="A0A316VF54"/>
<keyword evidence="3" id="KW-1185">Reference proteome</keyword>
<dbReference type="SUPFAM" id="SSF51338">
    <property type="entry name" value="Composite domain of metallo-dependent hydrolases"/>
    <property type="match status" value="1"/>
</dbReference>
<dbReference type="RefSeq" id="XP_025354943.1">
    <property type="nucleotide sequence ID" value="XM_025499853.1"/>
</dbReference>
<name>A0A316VF54_9BASI</name>
<dbReference type="InParanoid" id="A0A316VF54"/>
<dbReference type="Pfam" id="PF07969">
    <property type="entry name" value="Amidohydro_3"/>
    <property type="match status" value="1"/>
</dbReference>
<dbReference type="STRING" id="1280837.A0A316VF54"/>
<dbReference type="InterPro" id="IPR032466">
    <property type="entry name" value="Metal_Hydrolase"/>
</dbReference>
<organism evidence="2 3">
    <name type="scientific">Meira miltonrushii</name>
    <dbReference type="NCBI Taxonomy" id="1280837"/>
    <lineage>
        <taxon>Eukaryota</taxon>
        <taxon>Fungi</taxon>
        <taxon>Dikarya</taxon>
        <taxon>Basidiomycota</taxon>
        <taxon>Ustilaginomycotina</taxon>
        <taxon>Exobasidiomycetes</taxon>
        <taxon>Exobasidiales</taxon>
        <taxon>Brachybasidiaceae</taxon>
        <taxon>Meira</taxon>
    </lineage>
</organism>
<dbReference type="Gene3D" id="3.20.20.140">
    <property type="entry name" value="Metal-dependent hydrolases"/>
    <property type="match status" value="1"/>
</dbReference>
<dbReference type="GO" id="GO:0016810">
    <property type="term" value="F:hydrolase activity, acting on carbon-nitrogen (but not peptide) bonds"/>
    <property type="evidence" value="ECO:0007669"/>
    <property type="project" value="InterPro"/>
</dbReference>